<organism evidence="2 3">
    <name type="scientific">Solanum commersonii</name>
    <name type="common">Commerson's wild potato</name>
    <name type="synonym">Commerson's nightshade</name>
    <dbReference type="NCBI Taxonomy" id="4109"/>
    <lineage>
        <taxon>Eukaryota</taxon>
        <taxon>Viridiplantae</taxon>
        <taxon>Streptophyta</taxon>
        <taxon>Embryophyta</taxon>
        <taxon>Tracheophyta</taxon>
        <taxon>Spermatophyta</taxon>
        <taxon>Magnoliopsida</taxon>
        <taxon>eudicotyledons</taxon>
        <taxon>Gunneridae</taxon>
        <taxon>Pentapetalae</taxon>
        <taxon>asterids</taxon>
        <taxon>lamiids</taxon>
        <taxon>Solanales</taxon>
        <taxon>Solanaceae</taxon>
        <taxon>Solanoideae</taxon>
        <taxon>Solaneae</taxon>
        <taxon>Solanum</taxon>
    </lineage>
</organism>
<dbReference type="Proteomes" id="UP000824120">
    <property type="component" value="Chromosome 2"/>
</dbReference>
<proteinExistence type="predicted"/>
<evidence type="ECO:0000313" key="3">
    <source>
        <dbReference type="Proteomes" id="UP000824120"/>
    </source>
</evidence>
<dbReference type="EMBL" id="JACXVP010000002">
    <property type="protein sequence ID" value="KAG5621665.1"/>
    <property type="molecule type" value="Genomic_DNA"/>
</dbReference>
<sequence>MSRILHKIEEKLHIHHKHGDDDIPAAQNKPEEITPVINEESNVDKKEDDVDDHKKRHLVKKVGKIAKKLLQGHNKTSREEGYEGEEEEEAAEEGEEVEMEEAEEAQNKPQEIPVIKDESNVDKKEDDVDDHKKRHLVKKVGKIAKKLLHGHNKTSREEGYEGEEEEEAEEGEEVEMEEAEEGGFEFELDFDF</sequence>
<keyword evidence="3" id="KW-1185">Reference proteome</keyword>
<evidence type="ECO:0000256" key="1">
    <source>
        <dbReference type="SAM" id="MobiDB-lite"/>
    </source>
</evidence>
<protein>
    <submittedName>
        <fullName evidence="2">Uncharacterized protein</fullName>
    </submittedName>
</protein>
<reference evidence="2 3" key="1">
    <citation type="submission" date="2020-09" db="EMBL/GenBank/DDBJ databases">
        <title>De no assembly of potato wild relative species, Solanum commersonii.</title>
        <authorList>
            <person name="Cho K."/>
        </authorList>
    </citation>
    <scope>NUCLEOTIDE SEQUENCE [LARGE SCALE GENOMIC DNA]</scope>
    <source>
        <strain evidence="2">LZ3.2</strain>
        <tissue evidence="2">Leaf</tissue>
    </source>
</reference>
<comment type="caution">
    <text evidence="2">The sequence shown here is derived from an EMBL/GenBank/DDBJ whole genome shotgun (WGS) entry which is preliminary data.</text>
</comment>
<feature type="compositionally biased region" description="Basic and acidic residues" evidence="1">
    <location>
        <begin position="114"/>
        <end position="131"/>
    </location>
</feature>
<feature type="compositionally biased region" description="Basic residues" evidence="1">
    <location>
        <begin position="54"/>
        <end position="67"/>
    </location>
</feature>
<feature type="compositionally biased region" description="Acidic residues" evidence="1">
    <location>
        <begin position="82"/>
        <end position="104"/>
    </location>
</feature>
<feature type="compositionally biased region" description="Acidic residues" evidence="1">
    <location>
        <begin position="160"/>
        <end position="192"/>
    </location>
</feature>
<dbReference type="AlphaFoldDB" id="A0A9J6AB22"/>
<feature type="region of interest" description="Disordered" evidence="1">
    <location>
        <begin position="15"/>
        <end position="192"/>
    </location>
</feature>
<feature type="compositionally biased region" description="Basic residues" evidence="1">
    <location>
        <begin position="132"/>
        <end position="153"/>
    </location>
</feature>
<accession>A0A9J6AB22</accession>
<name>A0A9J6AB22_SOLCO</name>
<evidence type="ECO:0000313" key="2">
    <source>
        <dbReference type="EMBL" id="KAG5621665.1"/>
    </source>
</evidence>
<feature type="compositionally biased region" description="Basic and acidic residues" evidence="1">
    <location>
        <begin position="42"/>
        <end position="53"/>
    </location>
</feature>
<gene>
    <name evidence="2" type="ORF">H5410_006883</name>
</gene>